<dbReference type="InterPro" id="IPR035937">
    <property type="entry name" value="FPG_N"/>
</dbReference>
<dbReference type="PANTHER" id="PTHR22993">
    <property type="entry name" value="FORMAMIDOPYRIMIDINE-DNA GLYCOSYLASE"/>
    <property type="match status" value="1"/>
</dbReference>
<dbReference type="Proteomes" id="UP000008694">
    <property type="component" value="Unassembled WGS sequence"/>
</dbReference>
<dbReference type="eggNOG" id="ENOG502QVDB">
    <property type="taxonomic scope" value="Eukaryota"/>
</dbReference>
<keyword evidence="2" id="KW-1185">Reference proteome</keyword>
<dbReference type="PANTHER" id="PTHR22993:SF9">
    <property type="entry name" value="FORMAMIDOPYRIMIDINE-DNA GLYCOSYLASE"/>
    <property type="match status" value="1"/>
</dbReference>
<protein>
    <submittedName>
        <fullName evidence="1">Predicted protein</fullName>
    </submittedName>
</protein>
<proteinExistence type="predicted"/>
<accession>D7MI79</accession>
<reference evidence="2" key="1">
    <citation type="journal article" date="2011" name="Nat. Genet.">
        <title>The Arabidopsis lyrata genome sequence and the basis of rapid genome size change.</title>
        <authorList>
            <person name="Hu T.T."/>
            <person name="Pattyn P."/>
            <person name="Bakker E.G."/>
            <person name="Cao J."/>
            <person name="Cheng J.-F."/>
            <person name="Clark R.M."/>
            <person name="Fahlgren N."/>
            <person name="Fawcett J.A."/>
            <person name="Grimwood J."/>
            <person name="Gundlach H."/>
            <person name="Haberer G."/>
            <person name="Hollister J.D."/>
            <person name="Ossowski S."/>
            <person name="Ottilar R.P."/>
            <person name="Salamov A.A."/>
            <person name="Schneeberger K."/>
            <person name="Spannagl M."/>
            <person name="Wang X."/>
            <person name="Yang L."/>
            <person name="Nasrallah M.E."/>
            <person name="Bergelson J."/>
            <person name="Carrington J.C."/>
            <person name="Gaut B.S."/>
            <person name="Schmutz J."/>
            <person name="Mayer K.F.X."/>
            <person name="Van de Peer Y."/>
            <person name="Grigoriev I.V."/>
            <person name="Nordborg M."/>
            <person name="Weigel D."/>
            <person name="Guo Y.-L."/>
        </authorList>
    </citation>
    <scope>NUCLEOTIDE SEQUENCE [LARGE SCALE GENOMIC DNA]</scope>
    <source>
        <strain evidence="2">cv. MN47</strain>
    </source>
</reference>
<dbReference type="GO" id="GO:0003906">
    <property type="term" value="F:DNA-(apurinic or apyrimidinic site) endonuclease activity"/>
    <property type="evidence" value="ECO:0007669"/>
    <property type="project" value="TreeGrafter"/>
</dbReference>
<sequence length="108" mass="12016">MTKDSSMADAIYIKGVAVTKYKRSAVKVSEEWPSKYSKFLVQLDDGLELSITDKRRLAKVRLLANPTSVSPISELHPNALLEPMTVEEFAASLAKKKITIKPLLLDQV</sequence>
<evidence type="ECO:0000313" key="2">
    <source>
        <dbReference type="Proteomes" id="UP000008694"/>
    </source>
</evidence>
<dbReference type="EMBL" id="GL348719">
    <property type="protein sequence ID" value="EFH46767.1"/>
    <property type="molecule type" value="Genomic_DNA"/>
</dbReference>
<dbReference type="AlphaFoldDB" id="D7MI79"/>
<dbReference type="GO" id="GO:0019104">
    <property type="term" value="F:DNA N-glycosylase activity"/>
    <property type="evidence" value="ECO:0007669"/>
    <property type="project" value="TreeGrafter"/>
</dbReference>
<dbReference type="GO" id="GO:0006284">
    <property type="term" value="P:base-excision repair"/>
    <property type="evidence" value="ECO:0007669"/>
    <property type="project" value="TreeGrafter"/>
</dbReference>
<dbReference type="STRING" id="81972.D7MI79"/>
<gene>
    <name evidence="1" type="ORF">ARALYDRAFT_659234</name>
</gene>
<dbReference type="HOGENOM" id="CLU_2200547_0_0_1"/>
<name>D7MI79_ARALL</name>
<dbReference type="Gene3D" id="3.20.190.10">
    <property type="entry name" value="MutM-like, N-terminal"/>
    <property type="match status" value="1"/>
</dbReference>
<dbReference type="Gramene" id="Al_scaffold_0007_3289">
    <property type="protein sequence ID" value="Al_scaffold_0007_3289"/>
    <property type="gene ID" value="Al_scaffold_0007_3289"/>
</dbReference>
<organism evidence="2">
    <name type="scientific">Arabidopsis lyrata subsp. lyrata</name>
    <name type="common">Lyre-leaved rock-cress</name>
    <dbReference type="NCBI Taxonomy" id="81972"/>
    <lineage>
        <taxon>Eukaryota</taxon>
        <taxon>Viridiplantae</taxon>
        <taxon>Streptophyta</taxon>
        <taxon>Embryophyta</taxon>
        <taxon>Tracheophyta</taxon>
        <taxon>Spermatophyta</taxon>
        <taxon>Magnoliopsida</taxon>
        <taxon>eudicotyledons</taxon>
        <taxon>Gunneridae</taxon>
        <taxon>Pentapetalae</taxon>
        <taxon>rosids</taxon>
        <taxon>malvids</taxon>
        <taxon>Brassicales</taxon>
        <taxon>Brassicaceae</taxon>
        <taxon>Camelineae</taxon>
        <taxon>Arabidopsis</taxon>
    </lineage>
</organism>
<evidence type="ECO:0000313" key="1">
    <source>
        <dbReference type="EMBL" id="EFH46767.1"/>
    </source>
</evidence>
<dbReference type="GO" id="GO:0005634">
    <property type="term" value="C:nucleus"/>
    <property type="evidence" value="ECO:0007669"/>
    <property type="project" value="TreeGrafter"/>
</dbReference>